<dbReference type="CDD" id="cd14659">
    <property type="entry name" value="Imelysin-like_IPPA"/>
    <property type="match status" value="1"/>
</dbReference>
<gene>
    <name evidence="5" type="ORF">FGM00_12000</name>
</gene>
<comment type="subcellular location">
    <subcellularLocation>
        <location evidence="1">Cell envelope</location>
    </subcellularLocation>
</comment>
<dbReference type="KEGG" id="asag:FGM00_12000"/>
<evidence type="ECO:0000313" key="6">
    <source>
        <dbReference type="Proteomes" id="UP000310017"/>
    </source>
</evidence>
<keyword evidence="2 3" id="KW-0732">Signal</keyword>
<accession>A0A5B7SQ31</accession>
<dbReference type="OrthoDB" id="650514at2"/>
<dbReference type="InterPro" id="IPR038352">
    <property type="entry name" value="Imelysin_sf"/>
</dbReference>
<dbReference type="Gene3D" id="1.20.1420.20">
    <property type="entry name" value="M75 peptidase, HXXE motif"/>
    <property type="match status" value="1"/>
</dbReference>
<dbReference type="AlphaFoldDB" id="A0A5B7SQ31"/>
<evidence type="ECO:0000313" key="5">
    <source>
        <dbReference type="EMBL" id="QCX00795.1"/>
    </source>
</evidence>
<evidence type="ECO:0000256" key="1">
    <source>
        <dbReference type="ARBA" id="ARBA00004196"/>
    </source>
</evidence>
<sequence>MKRILGMLLLLTLVWACSSDNSPTVDPPEESKPDVEEVSFARGPMLINWADNIIIPSYESFSEEMSGLTASFETFKTDASTTNLVAFREAWLSAYKSWQHVALFEIGPAEIADLRFSMNTYPTDTAKIEEHMASGTYDLTLSSNRDAKGFPALDYLINGLEVGDQEIVSKYNGADKDALIAYVETVLTDMKIRSDQVLATWKDSYRATFIANDGASATASVDRFVNDYIFYFEKFLRAGKMGIPLGVFSGSPLPEKVEAVYKGDISKTLFLEGLQAVQDFFNGTHFSSSVSGESLASYLDALNSVKDGEDLKAAINDQLNASREMVGALNTFRDEIENNSPPTNMLLAYDEVQRIVPLLKVDMVSAMSISIDFVDADGD</sequence>
<dbReference type="EMBL" id="CP040710">
    <property type="protein sequence ID" value="QCX00795.1"/>
    <property type="molecule type" value="Genomic_DNA"/>
</dbReference>
<dbReference type="GO" id="GO:0030313">
    <property type="term" value="C:cell envelope"/>
    <property type="evidence" value="ECO:0007669"/>
    <property type="project" value="UniProtKB-SubCell"/>
</dbReference>
<feature type="chain" id="PRO_5022964325" evidence="3">
    <location>
        <begin position="19"/>
        <end position="379"/>
    </location>
</feature>
<dbReference type="RefSeq" id="WP_138853139.1">
    <property type="nucleotide sequence ID" value="NZ_CP040710.1"/>
</dbReference>
<evidence type="ECO:0000256" key="2">
    <source>
        <dbReference type="ARBA" id="ARBA00022729"/>
    </source>
</evidence>
<reference evidence="5 6" key="1">
    <citation type="submission" date="2019-05" db="EMBL/GenBank/DDBJ databases">
        <title>Genome sequencing of F202Z8.</title>
        <authorList>
            <person name="Kwon Y.M."/>
        </authorList>
    </citation>
    <scope>NUCLEOTIDE SEQUENCE [LARGE SCALE GENOMIC DNA]</scope>
    <source>
        <strain evidence="5 6">F202Z8</strain>
    </source>
</reference>
<evidence type="ECO:0000259" key="4">
    <source>
        <dbReference type="Pfam" id="PF09375"/>
    </source>
</evidence>
<dbReference type="Proteomes" id="UP000310017">
    <property type="component" value="Chromosome"/>
</dbReference>
<organism evidence="5 6">
    <name type="scientific">Aggregatimonas sangjinii</name>
    <dbReference type="NCBI Taxonomy" id="2583587"/>
    <lineage>
        <taxon>Bacteria</taxon>
        <taxon>Pseudomonadati</taxon>
        <taxon>Bacteroidota</taxon>
        <taxon>Flavobacteriia</taxon>
        <taxon>Flavobacteriales</taxon>
        <taxon>Flavobacteriaceae</taxon>
        <taxon>Aggregatimonas</taxon>
    </lineage>
</organism>
<dbReference type="InterPro" id="IPR034984">
    <property type="entry name" value="Imelysin-like_IPPA"/>
</dbReference>
<dbReference type="InterPro" id="IPR018976">
    <property type="entry name" value="Imelysin-like"/>
</dbReference>
<evidence type="ECO:0000256" key="3">
    <source>
        <dbReference type="SAM" id="SignalP"/>
    </source>
</evidence>
<name>A0A5B7SQ31_9FLAO</name>
<dbReference type="Pfam" id="PF09375">
    <property type="entry name" value="Peptidase_M75"/>
    <property type="match status" value="1"/>
</dbReference>
<keyword evidence="6" id="KW-1185">Reference proteome</keyword>
<feature type="domain" description="Imelysin-like" evidence="4">
    <location>
        <begin position="54"/>
        <end position="340"/>
    </location>
</feature>
<proteinExistence type="predicted"/>
<feature type="signal peptide" evidence="3">
    <location>
        <begin position="1"/>
        <end position="18"/>
    </location>
</feature>
<protein>
    <submittedName>
        <fullName evidence="5">Peptidase M75</fullName>
    </submittedName>
</protein>